<feature type="domain" description="Histidine kinase" evidence="5">
    <location>
        <begin position="401"/>
        <end position="490"/>
    </location>
</feature>
<dbReference type="Pfam" id="PF08447">
    <property type="entry name" value="PAS_3"/>
    <property type="match status" value="1"/>
</dbReference>
<dbReference type="InterPro" id="IPR005467">
    <property type="entry name" value="His_kinase_dom"/>
</dbReference>
<evidence type="ECO:0000256" key="4">
    <source>
        <dbReference type="PROSITE-ProRule" id="PRU00169"/>
    </source>
</evidence>
<evidence type="ECO:0000259" key="5">
    <source>
        <dbReference type="PROSITE" id="PS50109"/>
    </source>
</evidence>
<keyword evidence="3" id="KW-0902">Two-component regulatory system</keyword>
<accession>A0ABM8Z184</accession>
<protein>
    <recommendedName>
        <fullName evidence="9">Histidine kinase-, DNA gyrase B-, and HSP90-like ATPase</fullName>
    </recommendedName>
</protein>
<comment type="caution">
    <text evidence="4">Lacks conserved residue(s) required for the propagation of feature annotation.</text>
</comment>
<dbReference type="InterPro" id="IPR011006">
    <property type="entry name" value="CheY-like_superfamily"/>
</dbReference>
<dbReference type="SUPFAM" id="SSF55785">
    <property type="entry name" value="PYP-like sensor domain (PAS domain)"/>
    <property type="match status" value="1"/>
</dbReference>
<dbReference type="Pfam" id="PF00072">
    <property type="entry name" value="Response_reg"/>
    <property type="match status" value="1"/>
</dbReference>
<gene>
    <name evidence="7" type="ORF">NTG6680_2340</name>
</gene>
<dbReference type="InterPro" id="IPR035965">
    <property type="entry name" value="PAS-like_dom_sf"/>
</dbReference>
<dbReference type="SUPFAM" id="SSF52172">
    <property type="entry name" value="CheY-like"/>
    <property type="match status" value="1"/>
</dbReference>
<dbReference type="SMART" id="SM00387">
    <property type="entry name" value="HATPase_c"/>
    <property type="match status" value="1"/>
</dbReference>
<dbReference type="Pfam" id="PF07730">
    <property type="entry name" value="HisKA_3"/>
    <property type="match status" value="1"/>
</dbReference>
<dbReference type="PROSITE" id="PS50110">
    <property type="entry name" value="RESPONSE_REGULATORY"/>
    <property type="match status" value="1"/>
</dbReference>
<dbReference type="PROSITE" id="PS50109">
    <property type="entry name" value="HIS_KIN"/>
    <property type="match status" value="1"/>
</dbReference>
<dbReference type="RefSeq" id="WP_239797346.1">
    <property type="nucleotide sequence ID" value="NZ_OU912926.1"/>
</dbReference>
<dbReference type="CDD" id="cd16917">
    <property type="entry name" value="HATPase_UhpB-NarQ-NarX-like"/>
    <property type="match status" value="1"/>
</dbReference>
<dbReference type="Gene3D" id="3.30.565.10">
    <property type="entry name" value="Histidine kinase-like ATPase, C-terminal domain"/>
    <property type="match status" value="1"/>
</dbReference>
<evidence type="ECO:0000256" key="2">
    <source>
        <dbReference type="ARBA" id="ARBA00022777"/>
    </source>
</evidence>
<dbReference type="SUPFAM" id="SSF55874">
    <property type="entry name" value="ATPase domain of HSP90 chaperone/DNA topoisomerase II/histidine kinase"/>
    <property type="match status" value="1"/>
</dbReference>
<dbReference type="InterPro" id="IPR003594">
    <property type="entry name" value="HATPase_dom"/>
</dbReference>
<dbReference type="InterPro" id="IPR001789">
    <property type="entry name" value="Sig_transdc_resp-reg_receiver"/>
</dbReference>
<reference evidence="7 8" key="1">
    <citation type="submission" date="2021-10" db="EMBL/GenBank/DDBJ databases">
        <authorList>
            <person name="Koch H."/>
        </authorList>
    </citation>
    <scope>NUCLEOTIDE SEQUENCE [LARGE SCALE GENOMIC DNA]</scope>
    <source>
        <strain evidence="7">6680</strain>
    </source>
</reference>
<organism evidence="7 8">
    <name type="scientific">Candidatus Nitrotoga arctica</name>
    <dbReference type="NCBI Taxonomy" id="453162"/>
    <lineage>
        <taxon>Bacteria</taxon>
        <taxon>Pseudomonadati</taxon>
        <taxon>Pseudomonadota</taxon>
        <taxon>Betaproteobacteria</taxon>
        <taxon>Nitrosomonadales</taxon>
        <taxon>Gallionellaceae</taxon>
        <taxon>Candidatus Nitrotoga</taxon>
    </lineage>
</organism>
<dbReference type="PANTHER" id="PTHR24421:SF59">
    <property type="entry name" value="OXYGEN SENSOR HISTIDINE KINASE NREB"/>
    <property type="match status" value="1"/>
</dbReference>
<dbReference type="CDD" id="cd00130">
    <property type="entry name" value="PAS"/>
    <property type="match status" value="1"/>
</dbReference>
<dbReference type="Gene3D" id="3.30.450.20">
    <property type="entry name" value="PAS domain"/>
    <property type="match status" value="1"/>
</dbReference>
<evidence type="ECO:0000259" key="6">
    <source>
        <dbReference type="PROSITE" id="PS50110"/>
    </source>
</evidence>
<proteinExistence type="predicted"/>
<dbReference type="PANTHER" id="PTHR24421">
    <property type="entry name" value="NITRATE/NITRITE SENSOR PROTEIN NARX-RELATED"/>
    <property type="match status" value="1"/>
</dbReference>
<evidence type="ECO:0000256" key="3">
    <source>
        <dbReference type="ARBA" id="ARBA00023012"/>
    </source>
</evidence>
<feature type="domain" description="Response regulatory" evidence="6">
    <location>
        <begin position="7"/>
        <end position="123"/>
    </location>
</feature>
<dbReference type="CDD" id="cd00156">
    <property type="entry name" value="REC"/>
    <property type="match status" value="1"/>
</dbReference>
<dbReference type="Gene3D" id="3.40.50.2300">
    <property type="match status" value="1"/>
</dbReference>
<evidence type="ECO:0000313" key="7">
    <source>
        <dbReference type="EMBL" id="CAG9933589.1"/>
    </source>
</evidence>
<evidence type="ECO:0000256" key="1">
    <source>
        <dbReference type="ARBA" id="ARBA00022679"/>
    </source>
</evidence>
<name>A0ABM8Z184_9PROT</name>
<dbReference type="EMBL" id="OU912926">
    <property type="protein sequence ID" value="CAG9933589.1"/>
    <property type="molecule type" value="Genomic_DNA"/>
</dbReference>
<dbReference type="InterPro" id="IPR036890">
    <property type="entry name" value="HATPase_C_sf"/>
</dbReference>
<keyword evidence="1" id="KW-0808">Transferase</keyword>
<dbReference type="InterPro" id="IPR011712">
    <property type="entry name" value="Sig_transdc_His_kin_sub3_dim/P"/>
</dbReference>
<keyword evidence="8" id="KW-1185">Reference proteome</keyword>
<dbReference type="InterPro" id="IPR013655">
    <property type="entry name" value="PAS_fold_3"/>
</dbReference>
<dbReference type="Gene3D" id="1.20.5.1930">
    <property type="match status" value="1"/>
</dbReference>
<evidence type="ECO:0000313" key="8">
    <source>
        <dbReference type="Proteomes" id="UP000839052"/>
    </source>
</evidence>
<keyword evidence="2" id="KW-0418">Kinase</keyword>
<sequence>MVANKLRVLLVETSLEDAQRTLAKLQQSGYEVGHRRVDNASTMQAALIEDEWDVVLCSYDQSGFCGLAALQLMQSTGVNLPFLFLSHDLHEETIIHTMQSGANDYIFKGSLNRLAPSIAHNLREARIRYEHRQAQIALQENQARLQAFITNLPGMAYQVLLKHDGEISFPYISDGSKALLDLNPQDLEKYPHLFMNILHPDDRISYEQSMRTSADNLSFWNWEGRIVILPEGEIKWINLRCSPRRTLHDEIQWEGIMSNISQSKQAEIEIKYSQEQLRELSSHIQLVREQERLNIAREVHDDLGSTLTAIKLNIAWLGGRLSREAPELIAKIKDVENLVDKCTAAANDISHSLRPSTLDCFGIIAAMEIEVDEFEQRTGISCVFNHPDEDITLGPDIAIALFRILQETLTNIMKHAQASNVTIELHNQATRVEMIVSDNGLGFTESDRIKPRSFGLRGIKERVAYFGGNVHISGTPGSGTTIKACIPHQPEPAAIGGFCLPQPQQKMLW</sequence>
<dbReference type="InterPro" id="IPR000014">
    <property type="entry name" value="PAS"/>
</dbReference>
<dbReference type="Proteomes" id="UP000839052">
    <property type="component" value="Chromosome"/>
</dbReference>
<dbReference type="InterPro" id="IPR050482">
    <property type="entry name" value="Sensor_HK_TwoCompSys"/>
</dbReference>
<dbReference type="Pfam" id="PF02518">
    <property type="entry name" value="HATPase_c"/>
    <property type="match status" value="1"/>
</dbReference>
<evidence type="ECO:0008006" key="9">
    <source>
        <dbReference type="Google" id="ProtNLM"/>
    </source>
</evidence>